<proteinExistence type="predicted"/>
<comment type="caution">
    <text evidence="1">The sequence shown here is derived from an EMBL/GenBank/DDBJ whole genome shotgun (WGS) entry which is preliminary data.</text>
</comment>
<dbReference type="OrthoDB" id="433014at2759"/>
<name>A0A812KDB6_9DINO</name>
<evidence type="ECO:0000313" key="1">
    <source>
        <dbReference type="EMBL" id="CAE7228289.1"/>
    </source>
</evidence>
<protein>
    <submittedName>
        <fullName evidence="1">Uncharacterized protein</fullName>
    </submittedName>
</protein>
<organism evidence="1 2">
    <name type="scientific">Symbiodinium natans</name>
    <dbReference type="NCBI Taxonomy" id="878477"/>
    <lineage>
        <taxon>Eukaryota</taxon>
        <taxon>Sar</taxon>
        <taxon>Alveolata</taxon>
        <taxon>Dinophyceae</taxon>
        <taxon>Suessiales</taxon>
        <taxon>Symbiodiniaceae</taxon>
        <taxon>Symbiodinium</taxon>
    </lineage>
</organism>
<dbReference type="AlphaFoldDB" id="A0A812KDB6"/>
<gene>
    <name evidence="1" type="ORF">SNAT2548_LOCUS9075</name>
</gene>
<dbReference type="EMBL" id="CAJNDS010000691">
    <property type="protein sequence ID" value="CAE7228289.1"/>
    <property type="molecule type" value="Genomic_DNA"/>
</dbReference>
<sequence length="133" mass="15463">MGDFHMNSMKYKYLFADRWADGIGIEFFNDEGSIEAMLARITLHEHHKLTDYMVASWYPSWTPATEMYEFILQELPRKTDMRGFRRKEDLREKPELTNCVAFTCRGGSVLAVDGQHFLATSSAMMAQVCDHRL</sequence>
<reference evidence="1" key="1">
    <citation type="submission" date="2021-02" db="EMBL/GenBank/DDBJ databases">
        <authorList>
            <person name="Dougan E. K."/>
            <person name="Rhodes N."/>
            <person name="Thang M."/>
            <person name="Chan C."/>
        </authorList>
    </citation>
    <scope>NUCLEOTIDE SEQUENCE</scope>
</reference>
<keyword evidence="2" id="KW-1185">Reference proteome</keyword>
<evidence type="ECO:0000313" key="2">
    <source>
        <dbReference type="Proteomes" id="UP000604046"/>
    </source>
</evidence>
<dbReference type="Proteomes" id="UP000604046">
    <property type="component" value="Unassembled WGS sequence"/>
</dbReference>
<accession>A0A812KDB6</accession>